<protein>
    <submittedName>
        <fullName evidence="3">Uncharacterized protein</fullName>
    </submittedName>
</protein>
<sequence length="146" mass="15927">MASTKESQIAASDSLPIPAQVAVETSLEDHLRNLSLEHRHPAVQSNSLSSHKTNKGGVTSARRSETGHKHHGGSLLLHPSNSAKVSKSSRSQPNTVGARWERMKKAAREAARVEAWMAMVAEEEKKRAEMEAELSRLTLGIGEMKL</sequence>
<keyword evidence="1" id="KW-0175">Coiled coil</keyword>
<keyword evidence="4" id="KW-1185">Reference proteome</keyword>
<name>A0AA40DCN6_9PEZI</name>
<accession>A0AA40DCN6</accession>
<evidence type="ECO:0000313" key="4">
    <source>
        <dbReference type="Proteomes" id="UP001174997"/>
    </source>
</evidence>
<evidence type="ECO:0000256" key="1">
    <source>
        <dbReference type="SAM" id="Coils"/>
    </source>
</evidence>
<evidence type="ECO:0000313" key="3">
    <source>
        <dbReference type="EMBL" id="KAK0670286.1"/>
    </source>
</evidence>
<feature type="region of interest" description="Disordered" evidence="2">
    <location>
        <begin position="33"/>
        <end position="99"/>
    </location>
</feature>
<feature type="compositionally biased region" description="Low complexity" evidence="2">
    <location>
        <begin position="73"/>
        <end position="91"/>
    </location>
</feature>
<evidence type="ECO:0000256" key="2">
    <source>
        <dbReference type="SAM" id="MobiDB-lite"/>
    </source>
</evidence>
<feature type="coiled-coil region" evidence="1">
    <location>
        <begin position="113"/>
        <end position="140"/>
    </location>
</feature>
<comment type="caution">
    <text evidence="3">The sequence shown here is derived from an EMBL/GenBank/DDBJ whole genome shotgun (WGS) entry which is preliminary data.</text>
</comment>
<dbReference type="Proteomes" id="UP001174997">
    <property type="component" value="Unassembled WGS sequence"/>
</dbReference>
<gene>
    <name evidence="3" type="ORF">QBC41DRAFT_301676</name>
</gene>
<dbReference type="AlphaFoldDB" id="A0AA40DCN6"/>
<reference evidence="3" key="1">
    <citation type="submission" date="2023-06" db="EMBL/GenBank/DDBJ databases">
        <title>Genome-scale phylogeny and comparative genomics of the fungal order Sordariales.</title>
        <authorList>
            <consortium name="Lawrence Berkeley National Laboratory"/>
            <person name="Hensen N."/>
            <person name="Bonometti L."/>
            <person name="Westerberg I."/>
            <person name="Brannstrom I.O."/>
            <person name="Guillou S."/>
            <person name="Cros-Aarteil S."/>
            <person name="Calhoun S."/>
            <person name="Haridas S."/>
            <person name="Kuo A."/>
            <person name="Mondo S."/>
            <person name="Pangilinan J."/>
            <person name="Riley R."/>
            <person name="Labutti K."/>
            <person name="Andreopoulos B."/>
            <person name="Lipzen A."/>
            <person name="Chen C."/>
            <person name="Yanf M."/>
            <person name="Daum C."/>
            <person name="Ng V."/>
            <person name="Clum A."/>
            <person name="Steindorff A."/>
            <person name="Ohm R."/>
            <person name="Martin F."/>
            <person name="Silar P."/>
            <person name="Natvig D."/>
            <person name="Lalanne C."/>
            <person name="Gautier V."/>
            <person name="Ament-Velasquez S.L."/>
            <person name="Kruys A."/>
            <person name="Hutchinson M.I."/>
            <person name="Powell A.J."/>
            <person name="Barry K."/>
            <person name="Miller A.N."/>
            <person name="Grigoriev I.V."/>
            <person name="Debuchy R."/>
            <person name="Gladieux P."/>
            <person name="Thoren M.H."/>
            <person name="Johannesson H."/>
        </authorList>
    </citation>
    <scope>NUCLEOTIDE SEQUENCE</scope>
    <source>
        <strain evidence="3">CBS 307.81</strain>
    </source>
</reference>
<dbReference type="EMBL" id="JAULSY010000033">
    <property type="protein sequence ID" value="KAK0670286.1"/>
    <property type="molecule type" value="Genomic_DNA"/>
</dbReference>
<organism evidence="3 4">
    <name type="scientific">Cercophora samala</name>
    <dbReference type="NCBI Taxonomy" id="330535"/>
    <lineage>
        <taxon>Eukaryota</taxon>
        <taxon>Fungi</taxon>
        <taxon>Dikarya</taxon>
        <taxon>Ascomycota</taxon>
        <taxon>Pezizomycotina</taxon>
        <taxon>Sordariomycetes</taxon>
        <taxon>Sordariomycetidae</taxon>
        <taxon>Sordariales</taxon>
        <taxon>Lasiosphaeriaceae</taxon>
        <taxon>Cercophora</taxon>
    </lineage>
</organism>
<proteinExistence type="predicted"/>